<evidence type="ECO:0000256" key="6">
    <source>
        <dbReference type="ARBA" id="ARBA00022840"/>
    </source>
</evidence>
<keyword evidence="6" id="KW-0067">ATP-binding</keyword>
<feature type="domain" description="ABC transmembrane type-1" evidence="12">
    <location>
        <begin position="952"/>
        <end position="1185"/>
    </location>
</feature>
<feature type="transmembrane region" description="Helical" evidence="10">
    <location>
        <begin position="109"/>
        <end position="126"/>
    </location>
</feature>
<dbReference type="InterPro" id="IPR036640">
    <property type="entry name" value="ABC1_TM_sf"/>
</dbReference>
<dbReference type="SMART" id="SM00382">
    <property type="entry name" value="AAA"/>
    <property type="match status" value="2"/>
</dbReference>
<dbReference type="GO" id="GO:0000329">
    <property type="term" value="C:fungal-type vacuole membrane"/>
    <property type="evidence" value="ECO:0007669"/>
    <property type="project" value="TreeGrafter"/>
</dbReference>
<feature type="transmembrane region" description="Helical" evidence="10">
    <location>
        <begin position="166"/>
        <end position="185"/>
    </location>
</feature>
<dbReference type="PANTHER" id="PTHR24223:SF353">
    <property type="entry name" value="ABC TRANSPORTER ATP-BINDING PROTEIN_PERMEASE VMR1-RELATED"/>
    <property type="match status" value="1"/>
</dbReference>
<comment type="subcellular location">
    <subcellularLocation>
        <location evidence="1">Membrane</location>
        <topology evidence="1">Multi-pass membrane protein</topology>
    </subcellularLocation>
</comment>
<feature type="transmembrane region" description="Helical" evidence="10">
    <location>
        <begin position="1128"/>
        <end position="1151"/>
    </location>
</feature>
<dbReference type="Pfam" id="PF00664">
    <property type="entry name" value="ABC_membrane"/>
    <property type="match status" value="2"/>
</dbReference>
<dbReference type="Gene3D" id="1.20.1560.10">
    <property type="entry name" value="ABC transporter type 1, transmembrane domain"/>
    <property type="match status" value="2"/>
</dbReference>
<dbReference type="Pfam" id="PF00005">
    <property type="entry name" value="ABC_tran"/>
    <property type="match status" value="2"/>
</dbReference>
<dbReference type="Gene3D" id="3.40.50.300">
    <property type="entry name" value="P-loop containing nucleotide triphosphate hydrolases"/>
    <property type="match status" value="2"/>
</dbReference>
<evidence type="ECO:0000256" key="10">
    <source>
        <dbReference type="SAM" id="Phobius"/>
    </source>
</evidence>
<evidence type="ECO:0000256" key="1">
    <source>
        <dbReference type="ARBA" id="ARBA00004141"/>
    </source>
</evidence>
<dbReference type="CDD" id="cd03244">
    <property type="entry name" value="ABCC_MRP_domain2"/>
    <property type="match status" value="1"/>
</dbReference>
<feature type="transmembrane region" description="Helical" evidence="10">
    <location>
        <begin position="1079"/>
        <end position="1099"/>
    </location>
</feature>
<protein>
    <submittedName>
        <fullName evidence="13">Multidrug resistance-associated ABC transporter</fullName>
    </submittedName>
</protein>
<dbReference type="Proteomes" id="UP001218218">
    <property type="component" value="Unassembled WGS sequence"/>
</dbReference>
<dbReference type="FunFam" id="3.40.50.300:FF:001354">
    <property type="entry name" value="ATP-binding cassette (ABC) transporter, putative"/>
    <property type="match status" value="1"/>
</dbReference>
<dbReference type="GO" id="GO:0140359">
    <property type="term" value="F:ABC-type transporter activity"/>
    <property type="evidence" value="ECO:0007669"/>
    <property type="project" value="InterPro"/>
</dbReference>
<dbReference type="PROSITE" id="PS50929">
    <property type="entry name" value="ABC_TM1F"/>
    <property type="match status" value="2"/>
</dbReference>
<keyword evidence="8 10" id="KW-0472">Membrane</keyword>
<feature type="transmembrane region" description="Helical" evidence="10">
    <location>
        <begin position="343"/>
        <end position="364"/>
    </location>
</feature>
<evidence type="ECO:0000256" key="4">
    <source>
        <dbReference type="ARBA" id="ARBA00022737"/>
    </source>
</evidence>
<feature type="transmembrane region" description="Helical" evidence="10">
    <location>
        <begin position="1157"/>
        <end position="1177"/>
    </location>
</feature>
<feature type="compositionally biased region" description="Low complexity" evidence="9">
    <location>
        <begin position="862"/>
        <end position="871"/>
    </location>
</feature>
<feature type="transmembrane region" description="Helical" evidence="10">
    <location>
        <begin position="588"/>
        <end position="612"/>
    </location>
</feature>
<feature type="region of interest" description="Disordered" evidence="9">
    <location>
        <begin position="848"/>
        <end position="880"/>
    </location>
</feature>
<dbReference type="PANTHER" id="PTHR24223">
    <property type="entry name" value="ATP-BINDING CASSETTE SUB-FAMILY C"/>
    <property type="match status" value="1"/>
</dbReference>
<dbReference type="CDD" id="cd18604">
    <property type="entry name" value="ABC_6TM_VMR1_D2_like"/>
    <property type="match status" value="1"/>
</dbReference>
<comment type="caution">
    <text evidence="13">The sequence shown here is derived from an EMBL/GenBank/DDBJ whole genome shotgun (WGS) entry which is preliminary data.</text>
</comment>
<feature type="transmembrane region" description="Helical" evidence="10">
    <location>
        <begin position="133"/>
        <end position="154"/>
    </location>
</feature>
<dbReference type="EMBL" id="JARIHO010000069">
    <property type="protein sequence ID" value="KAJ7312946.1"/>
    <property type="molecule type" value="Genomic_DNA"/>
</dbReference>
<proteinExistence type="predicted"/>
<evidence type="ECO:0000256" key="5">
    <source>
        <dbReference type="ARBA" id="ARBA00022741"/>
    </source>
</evidence>
<keyword evidence="2" id="KW-0813">Transport</keyword>
<evidence type="ECO:0000259" key="12">
    <source>
        <dbReference type="PROSITE" id="PS50929"/>
    </source>
</evidence>
<accession>A0AAD6ZAB2</accession>
<dbReference type="GO" id="GO:0005524">
    <property type="term" value="F:ATP binding"/>
    <property type="evidence" value="ECO:0007669"/>
    <property type="project" value="UniProtKB-KW"/>
</dbReference>
<keyword evidence="4" id="KW-0677">Repeat</keyword>
<feature type="transmembrane region" description="Helical" evidence="10">
    <location>
        <begin position="1031"/>
        <end position="1059"/>
    </location>
</feature>
<dbReference type="InterPro" id="IPR003439">
    <property type="entry name" value="ABC_transporter-like_ATP-bd"/>
</dbReference>
<feature type="domain" description="ABC transporter" evidence="11">
    <location>
        <begin position="601"/>
        <end position="845"/>
    </location>
</feature>
<dbReference type="InterPro" id="IPR050173">
    <property type="entry name" value="ABC_transporter_C-like"/>
</dbReference>
<dbReference type="PROSITE" id="PS00211">
    <property type="entry name" value="ABC_TRANSPORTER_1"/>
    <property type="match status" value="2"/>
</dbReference>
<dbReference type="SUPFAM" id="SSF90123">
    <property type="entry name" value="ABC transporter transmembrane region"/>
    <property type="match status" value="2"/>
</dbReference>
<keyword evidence="3 10" id="KW-0812">Transmembrane</keyword>
<dbReference type="InterPro" id="IPR017871">
    <property type="entry name" value="ABC_transporter-like_CS"/>
</dbReference>
<feature type="transmembrane region" description="Helical" evidence="10">
    <location>
        <begin position="950"/>
        <end position="971"/>
    </location>
</feature>
<name>A0AAD6ZAB2_9AGAR</name>
<feature type="domain" description="ABC transporter" evidence="11">
    <location>
        <begin position="1213"/>
        <end position="1446"/>
    </location>
</feature>
<evidence type="ECO:0000256" key="9">
    <source>
        <dbReference type="SAM" id="MobiDB-lite"/>
    </source>
</evidence>
<feature type="region of interest" description="Disordered" evidence="9">
    <location>
        <begin position="404"/>
        <end position="423"/>
    </location>
</feature>
<reference evidence="13" key="1">
    <citation type="submission" date="2023-03" db="EMBL/GenBank/DDBJ databases">
        <title>Massive genome expansion in bonnet fungi (Mycena s.s.) driven by repeated elements and novel gene families across ecological guilds.</title>
        <authorList>
            <consortium name="Lawrence Berkeley National Laboratory"/>
            <person name="Harder C.B."/>
            <person name="Miyauchi S."/>
            <person name="Viragh M."/>
            <person name="Kuo A."/>
            <person name="Thoen E."/>
            <person name="Andreopoulos B."/>
            <person name="Lu D."/>
            <person name="Skrede I."/>
            <person name="Drula E."/>
            <person name="Henrissat B."/>
            <person name="Morin E."/>
            <person name="Kohler A."/>
            <person name="Barry K."/>
            <person name="LaButti K."/>
            <person name="Morin E."/>
            <person name="Salamov A."/>
            <person name="Lipzen A."/>
            <person name="Mereny Z."/>
            <person name="Hegedus B."/>
            <person name="Baldrian P."/>
            <person name="Stursova M."/>
            <person name="Weitz H."/>
            <person name="Taylor A."/>
            <person name="Grigoriev I.V."/>
            <person name="Nagy L.G."/>
            <person name="Martin F."/>
            <person name="Kauserud H."/>
        </authorList>
    </citation>
    <scope>NUCLEOTIDE SEQUENCE</scope>
    <source>
        <strain evidence="13">CBHHK002</strain>
    </source>
</reference>
<dbReference type="InterPro" id="IPR027417">
    <property type="entry name" value="P-loop_NTPase"/>
</dbReference>
<evidence type="ECO:0000256" key="3">
    <source>
        <dbReference type="ARBA" id="ARBA00022692"/>
    </source>
</evidence>
<keyword evidence="14" id="KW-1185">Reference proteome</keyword>
<dbReference type="InterPro" id="IPR003593">
    <property type="entry name" value="AAA+_ATPase"/>
</dbReference>
<evidence type="ECO:0000313" key="14">
    <source>
        <dbReference type="Proteomes" id="UP001218218"/>
    </source>
</evidence>
<evidence type="ECO:0000256" key="7">
    <source>
        <dbReference type="ARBA" id="ARBA00022989"/>
    </source>
</evidence>
<gene>
    <name evidence="13" type="ORF">DFH08DRAFT_1087477</name>
</gene>
<dbReference type="FunFam" id="1.20.1560.10:FF:000013">
    <property type="entry name" value="ABC transporter C family member 2"/>
    <property type="match status" value="1"/>
</dbReference>
<evidence type="ECO:0000256" key="2">
    <source>
        <dbReference type="ARBA" id="ARBA00022448"/>
    </source>
</evidence>
<organism evidence="13 14">
    <name type="scientific">Mycena albidolilacea</name>
    <dbReference type="NCBI Taxonomy" id="1033008"/>
    <lineage>
        <taxon>Eukaryota</taxon>
        <taxon>Fungi</taxon>
        <taxon>Dikarya</taxon>
        <taxon>Basidiomycota</taxon>
        <taxon>Agaricomycotina</taxon>
        <taxon>Agaricomycetes</taxon>
        <taxon>Agaricomycetidae</taxon>
        <taxon>Agaricales</taxon>
        <taxon>Marasmiineae</taxon>
        <taxon>Mycenaceae</taxon>
        <taxon>Mycena</taxon>
    </lineage>
</organism>
<feature type="transmembrane region" description="Helical" evidence="10">
    <location>
        <begin position="84"/>
        <end position="103"/>
    </location>
</feature>
<keyword evidence="5" id="KW-0547">Nucleotide-binding</keyword>
<feature type="transmembrane region" description="Helical" evidence="10">
    <location>
        <begin position="913"/>
        <end position="930"/>
    </location>
</feature>
<dbReference type="PROSITE" id="PS50893">
    <property type="entry name" value="ABC_TRANSPORTER_2"/>
    <property type="match status" value="2"/>
</dbReference>
<keyword evidence="7 10" id="KW-1133">Transmembrane helix</keyword>
<evidence type="ECO:0000259" key="11">
    <source>
        <dbReference type="PROSITE" id="PS50893"/>
    </source>
</evidence>
<evidence type="ECO:0000313" key="13">
    <source>
        <dbReference type="EMBL" id="KAJ7312946.1"/>
    </source>
</evidence>
<dbReference type="GO" id="GO:0016887">
    <property type="term" value="F:ATP hydrolysis activity"/>
    <property type="evidence" value="ECO:0007669"/>
    <property type="project" value="InterPro"/>
</dbReference>
<dbReference type="CDD" id="cd18596">
    <property type="entry name" value="ABC_6TM_VMR1_D1_like"/>
    <property type="match status" value="1"/>
</dbReference>
<evidence type="ECO:0000256" key="8">
    <source>
        <dbReference type="ARBA" id="ARBA00023136"/>
    </source>
</evidence>
<feature type="transmembrane region" description="Helical" evidence="10">
    <location>
        <begin position="464"/>
        <end position="487"/>
    </location>
</feature>
<dbReference type="SUPFAM" id="SSF52540">
    <property type="entry name" value="P-loop containing nucleoside triphosphate hydrolases"/>
    <property type="match status" value="2"/>
</dbReference>
<sequence>MERDVGISAAFGVIGLSSAVLSAYWWTRTGRVALALEENVESEHESGQSSIQASVFDIATPDDFIDGHPIDEVAFVARTRSRKITLLVVLTAVVFIASASARRTGYSESTQIVFAAYLAFLAALSLRTLDRSALAYYTTTLAVLTTGAFLILLADSLVPSPLNDDVSWMQLLPLVLYLAASALALTTPRGPGLYYTSSKIYPQKIYDSATASNPVAKNVNGVVDASPFGILFFSYISKIAALPTGFGVPDLPLLTADMRAVVTYSRIRESLRRKSASQLFHGMRFGLAVLRANAWPLFGVQLLSALTAAARYAPSYFMRLLLLHLEGNHSSDSDGTTRDKSWGYVYVAGLFASWLVSAIAWGQLWNLTHIVGIRIVSQTTTVLFAMTLVRKDIAVANNAGIRLSDAPGPQSTPHPKTKNQDRTPFAHKGQILTLMSQDVNRVADLSKHVYTLIDSPLQLVLGTWLLYSLLGVSCFAGLAATLVCLPLQHFTGKIIIRTQSALMCAKDERIGLTNEVLGGIRMIKFMAWERTFEARLWGIRNQELHRQKITYTMKTVLAGVGDLIPLLFALVSFGHYTVVRHQVLTPSIAFTAITIFVGITYSISAIPEAFLAGLQCLVSLRRVDQYLDSPEVSLPISASLTSHANASNIFLSAATVTWPSATGSYSTIQFALFNLTLNFPAGELSLVCGKVGSGKTLLLLDNILFELPYCAERYVKTLEVCALIADLEMLEHGDLSEIGERGINLSGGQKARVSLARAVYSRASILILDDILSAVDVHTAHHIYHTCLKGEIMRGRTVILVSHHIQLCAEGAAYIVALDRGTAEFQGGATDFHQSEIFRRLLQTKSPSAADAPDVPSSQILSTSTPSFTPSKTEKTERMGKAPKFVADEVSSVGRITWAVWTTYLGAVGNWRYWLWFATILLVSTMGPVFENVYLRIWTDAGEAGPRGPIHYLLMYGGILCIDLMFHSGSIRASRVLYKKLLETVLFSGIRFHDTVARGSLLNRFGKDLQIIDGFIADDFGRALKLGLSAVITFITITFVGGLPFLCAASVLGLVYYLLSKDYAHTSRDMRRLVSTTTSSLYSIYDTAISGVVVIRAFGGSTTFLRDLMRSVDMNSCACHWQFGMNRWFSVLSLTFGGTIVTLTGLVVLLSPTIDPSLAGLALAFASMVSFNVMYFVRAFVGLEQCLVAVERVKETSDLDREPSEIIEPRPPANWPSRGKIPDLPHVLHGINFQVLPGEKIGIVGRTGSGKSTLALSFFRFVEASKGQLFIDDIDIATLGLTDLRRNLTIIPQDPTLLSGTLRSTLDVVGEHQDAEIFEALRRVNLISDAFKTVFSNLDSPVSQGGDNFSAGEKQLLCMARAILRHSKVLIIDEATASVDYATDELIGGTIREIFSQSTVIAIAHRLRSIIDYDKVMVLEEGRIVEFDRPKTLLKNPASVFFAMCKATGSDEFATLQSMAGI</sequence>
<dbReference type="InterPro" id="IPR011527">
    <property type="entry name" value="ABC1_TM_dom"/>
</dbReference>
<feature type="transmembrane region" description="Helical" evidence="10">
    <location>
        <begin position="6"/>
        <end position="26"/>
    </location>
</feature>
<feature type="domain" description="ABC transmembrane type-1" evidence="12">
    <location>
        <begin position="302"/>
        <end position="615"/>
    </location>
</feature>
<feature type="transmembrane region" description="Helical" evidence="10">
    <location>
        <begin position="556"/>
        <end position="576"/>
    </location>
</feature>